<accession>A0AA39CMB0</accession>
<evidence type="ECO:0000313" key="3">
    <source>
        <dbReference type="Proteomes" id="UP001172673"/>
    </source>
</evidence>
<proteinExistence type="predicted"/>
<organism evidence="2 3">
    <name type="scientific">Cladophialophora chaetospira</name>
    <dbReference type="NCBI Taxonomy" id="386627"/>
    <lineage>
        <taxon>Eukaryota</taxon>
        <taxon>Fungi</taxon>
        <taxon>Dikarya</taxon>
        <taxon>Ascomycota</taxon>
        <taxon>Pezizomycotina</taxon>
        <taxon>Eurotiomycetes</taxon>
        <taxon>Chaetothyriomycetidae</taxon>
        <taxon>Chaetothyriales</taxon>
        <taxon>Herpotrichiellaceae</taxon>
        <taxon>Cladophialophora</taxon>
    </lineage>
</organism>
<comment type="caution">
    <text evidence="2">The sequence shown here is derived from an EMBL/GenBank/DDBJ whole genome shotgun (WGS) entry which is preliminary data.</text>
</comment>
<keyword evidence="1" id="KW-0472">Membrane</keyword>
<dbReference type="EMBL" id="JAPDRK010000004">
    <property type="protein sequence ID" value="KAJ9613520.1"/>
    <property type="molecule type" value="Genomic_DNA"/>
</dbReference>
<protein>
    <submittedName>
        <fullName evidence="2">Uncharacterized protein</fullName>
    </submittedName>
</protein>
<dbReference type="Pfam" id="PF11374">
    <property type="entry name" value="DUF3176"/>
    <property type="match status" value="1"/>
</dbReference>
<dbReference type="Proteomes" id="UP001172673">
    <property type="component" value="Unassembled WGS sequence"/>
</dbReference>
<evidence type="ECO:0000313" key="2">
    <source>
        <dbReference type="EMBL" id="KAJ9613520.1"/>
    </source>
</evidence>
<dbReference type="PANTHER" id="PTHR35394:SF5">
    <property type="entry name" value="DUF3176 DOMAIN-CONTAINING PROTEIN"/>
    <property type="match status" value="1"/>
</dbReference>
<sequence>MSQAKWCWFRPEAAHQRRRLQDIQTLDDASRGPFGSVLALSQQTFVSVCSIGAVIVILSLAYDPFLQQLVGYPSELAETSENATILQALGLYSNNSHSRILAGVFGSNASFTQIPDCPSGNCTWPPFQSVGWCGKCDQSPLQVQSDGCDLPWQQYAESRQNLTLNCSSSLPGTEPPSIDLEVHMDGEGGGGLQMKCPNWWSLTKTKMPNAIQVDTSELSEYLEVNFEILGHKSPLLAFAYPTLAASAGNLSMPVAKWLDLQACIFTPCSRLYNLSVQNGQLEEAIIDEDYGILTGPPAGLLPASPLTPTPDYCWQPTEHANATLIYGQVGASSEGSYLDKAHRSWCTAAGYVDDFFNLLTIFNATFTYEAEYEPWSNTGDFYSASTPISYGVDSAMLSYVFAGPKSLPSLMPIILQSLTFGVTEGPNYFTAPLPGSVQAERTYVDVSWWWLILPVLLNTVGIVFLVITVLETRRLNLPLWKTSAMAMLYHGLDEDLIEPGESYGIRCKSGICQTQFPRWRRGQGSLATMKVTECKTRSPSGR</sequence>
<name>A0AA39CMB0_9EURO</name>
<keyword evidence="1" id="KW-0812">Transmembrane</keyword>
<evidence type="ECO:0000256" key="1">
    <source>
        <dbReference type="SAM" id="Phobius"/>
    </source>
</evidence>
<dbReference type="InterPro" id="IPR021514">
    <property type="entry name" value="DUF3176"/>
</dbReference>
<dbReference type="PANTHER" id="PTHR35394">
    <property type="entry name" value="DUF3176 DOMAIN-CONTAINING PROTEIN"/>
    <property type="match status" value="1"/>
</dbReference>
<dbReference type="AlphaFoldDB" id="A0AA39CMB0"/>
<feature type="transmembrane region" description="Helical" evidence="1">
    <location>
        <begin position="448"/>
        <end position="470"/>
    </location>
</feature>
<reference evidence="2" key="1">
    <citation type="submission" date="2022-10" db="EMBL/GenBank/DDBJ databases">
        <title>Culturing micro-colonial fungi from biological soil crusts in the Mojave desert and describing Neophaeococcomyces mojavensis, and introducing the new genera and species Taxawa tesnikishii.</title>
        <authorList>
            <person name="Kurbessoian T."/>
            <person name="Stajich J.E."/>
        </authorList>
    </citation>
    <scope>NUCLEOTIDE SEQUENCE</scope>
    <source>
        <strain evidence="2">TK_41</strain>
    </source>
</reference>
<keyword evidence="3" id="KW-1185">Reference proteome</keyword>
<gene>
    <name evidence="2" type="ORF">H2200_003462</name>
</gene>
<keyword evidence="1" id="KW-1133">Transmembrane helix</keyword>